<dbReference type="AlphaFoldDB" id="H5TIC6"/>
<keyword evidence="2" id="KW-1185">Reference proteome</keyword>
<organism evidence="1 2">
    <name type="scientific">Gordonia otitidis (strain DSM 44809 / CCUG 52243 / JCM 12355 / NBRC 100426 / IFM 10032)</name>
    <dbReference type="NCBI Taxonomy" id="1108044"/>
    <lineage>
        <taxon>Bacteria</taxon>
        <taxon>Bacillati</taxon>
        <taxon>Actinomycetota</taxon>
        <taxon>Actinomycetes</taxon>
        <taxon>Mycobacteriales</taxon>
        <taxon>Gordoniaceae</taxon>
        <taxon>Gordonia</taxon>
    </lineage>
</organism>
<dbReference type="Pfam" id="PF23720">
    <property type="entry name" value="DUF7161"/>
    <property type="match status" value="1"/>
</dbReference>
<dbReference type="Proteomes" id="UP000005038">
    <property type="component" value="Unassembled WGS sequence"/>
</dbReference>
<name>H5TIC6_GORO1</name>
<protein>
    <submittedName>
        <fullName evidence="1">Uncharacterized protein</fullName>
    </submittedName>
</protein>
<comment type="caution">
    <text evidence="1">The sequence shown here is derived from an EMBL/GenBank/DDBJ whole genome shotgun (WGS) entry which is preliminary data.</text>
</comment>
<dbReference type="InterPro" id="IPR055585">
    <property type="entry name" value="DUF7161"/>
</dbReference>
<accession>H5TIC6</accession>
<evidence type="ECO:0000313" key="2">
    <source>
        <dbReference type="Proteomes" id="UP000005038"/>
    </source>
</evidence>
<sequence>MGADSSGCAAEDTIGEPAGICYDQRGLAGRIAILLNTARDDVFSRANELPEETCRVVILDDTPNPMLELFVHPVGRADIVIPVDHRQLALEPRR</sequence>
<proteinExistence type="predicted"/>
<dbReference type="EMBL" id="BAFB01000052">
    <property type="protein sequence ID" value="GAB33234.1"/>
    <property type="molecule type" value="Genomic_DNA"/>
</dbReference>
<evidence type="ECO:0000313" key="1">
    <source>
        <dbReference type="EMBL" id="GAB33234.1"/>
    </source>
</evidence>
<reference evidence="1" key="1">
    <citation type="submission" date="2012-02" db="EMBL/GenBank/DDBJ databases">
        <title>Whole genome shotgun sequence of Gordonia otitidis NBRC 100426.</title>
        <authorList>
            <person name="Yoshida I."/>
            <person name="Hosoyama A."/>
            <person name="Tsuchikane K."/>
            <person name="Katsumata H."/>
            <person name="Yamazaki S."/>
            <person name="Fujita N."/>
        </authorList>
    </citation>
    <scope>NUCLEOTIDE SEQUENCE [LARGE SCALE GENOMIC DNA]</scope>
    <source>
        <strain evidence="1">NBRC 100426</strain>
    </source>
</reference>
<gene>
    <name evidence="1" type="ORF">GOOTI_052_00130</name>
</gene>